<dbReference type="SUPFAM" id="SSF50978">
    <property type="entry name" value="WD40 repeat-like"/>
    <property type="match status" value="1"/>
</dbReference>
<accession>A0ABD3V6H7</accession>
<organism evidence="1 2">
    <name type="scientific">Sinanodonta woodiana</name>
    <name type="common">Chinese pond mussel</name>
    <name type="synonym">Anodonta woodiana</name>
    <dbReference type="NCBI Taxonomy" id="1069815"/>
    <lineage>
        <taxon>Eukaryota</taxon>
        <taxon>Metazoa</taxon>
        <taxon>Spiralia</taxon>
        <taxon>Lophotrochozoa</taxon>
        <taxon>Mollusca</taxon>
        <taxon>Bivalvia</taxon>
        <taxon>Autobranchia</taxon>
        <taxon>Heteroconchia</taxon>
        <taxon>Palaeoheterodonta</taxon>
        <taxon>Unionida</taxon>
        <taxon>Unionoidea</taxon>
        <taxon>Unionidae</taxon>
        <taxon>Unioninae</taxon>
        <taxon>Sinanodonta</taxon>
    </lineage>
</organism>
<name>A0ABD3V6H7_SINWO</name>
<feature type="non-terminal residue" evidence="1">
    <location>
        <position position="1"/>
    </location>
</feature>
<comment type="caution">
    <text evidence="1">The sequence shown here is derived from an EMBL/GenBank/DDBJ whole genome shotgun (WGS) entry which is preliminary data.</text>
</comment>
<sequence>GLEPNYISLVVLSHNKVMVVDCMAGNLRLYSLQDGDLLAIYDKLESAPCDICICATQDDETEMAVWLETCQIQILSIKSTGLTSTITTVRKLEIMTKFDDCQGIKYLNEKLLIC</sequence>
<protein>
    <submittedName>
        <fullName evidence="1">Uncharacterized protein</fullName>
    </submittedName>
</protein>
<dbReference type="InterPro" id="IPR036322">
    <property type="entry name" value="WD40_repeat_dom_sf"/>
</dbReference>
<evidence type="ECO:0000313" key="2">
    <source>
        <dbReference type="Proteomes" id="UP001634394"/>
    </source>
</evidence>
<dbReference type="EMBL" id="JBJQND010000014">
    <property type="protein sequence ID" value="KAL3856117.1"/>
    <property type="molecule type" value="Genomic_DNA"/>
</dbReference>
<keyword evidence="2" id="KW-1185">Reference proteome</keyword>
<evidence type="ECO:0000313" key="1">
    <source>
        <dbReference type="EMBL" id="KAL3856117.1"/>
    </source>
</evidence>
<dbReference type="AlphaFoldDB" id="A0ABD3V6H7"/>
<feature type="non-terminal residue" evidence="1">
    <location>
        <position position="114"/>
    </location>
</feature>
<dbReference type="Proteomes" id="UP001634394">
    <property type="component" value="Unassembled WGS sequence"/>
</dbReference>
<reference evidence="1 2" key="1">
    <citation type="submission" date="2024-11" db="EMBL/GenBank/DDBJ databases">
        <title>Chromosome-level genome assembly of the freshwater bivalve Anodonta woodiana.</title>
        <authorList>
            <person name="Chen X."/>
        </authorList>
    </citation>
    <scope>NUCLEOTIDE SEQUENCE [LARGE SCALE GENOMIC DNA]</scope>
    <source>
        <strain evidence="1">MN2024</strain>
        <tissue evidence="1">Gills</tissue>
    </source>
</reference>
<gene>
    <name evidence="1" type="ORF">ACJMK2_015310</name>
</gene>
<proteinExistence type="predicted"/>